<dbReference type="InParanoid" id="A0A2K1J2C6"/>
<dbReference type="AlphaFoldDB" id="A0A2K1J2C6"/>
<gene>
    <name evidence="2" type="ORF">PHYPA_021530</name>
</gene>
<evidence type="ECO:0000256" key="1">
    <source>
        <dbReference type="SAM" id="MobiDB-lite"/>
    </source>
</evidence>
<dbReference type="Gramene" id="Pp3c17_1240V3.1">
    <property type="protein sequence ID" value="Pp3c17_1240V3.1"/>
    <property type="gene ID" value="Pp3c17_1240"/>
</dbReference>
<sequence length="434" mass="50809">MFMKEKYMKEIERKKRQERIREMISCSGKPHISERAKNLQRDGNIWDKLAAEKFDHEQLRFEVMEAKMAECTFMPHINHHQQALEQTDESVSRFDQLFFDFESRRQRQNQYSDWYPEGLTFQPVINRRSNDADDKSRPIVFDRLSQIPKEMLYKKASKKDVGNCSVLVDKSTGRKLFTPMTGREPHTDRNPMHLPVGVLLYEMQATQAGKKEALLKEEEKLAREKAKCNFVNPKSYKYLARLKQRAFKKIFNTLDADNDGYLQLSKVDAKTVSWSAAEDIETLIKMGKGNELLSYDSFVALMQEVEEKNHPGFTVRGNLRHIPHADRSNLNLQHKVDGVSSDLAARRRKYSDQWYKFVLQDVQKRKQKVEDMRKERQRIEMKECTFVPEFSRSSSRNRGQPKLESIPQPARVADPPVILEKMTVEIHGFVSQGD</sequence>
<dbReference type="PANTHER" id="PTHR35381">
    <property type="entry name" value="EF-HAND DOMAIN-CONTAINING PROTEIN"/>
    <property type="match status" value="1"/>
</dbReference>
<reference evidence="3" key="3">
    <citation type="submission" date="2020-12" db="UniProtKB">
        <authorList>
            <consortium name="EnsemblPlants"/>
        </authorList>
    </citation>
    <scope>IDENTIFICATION</scope>
</reference>
<dbReference type="Proteomes" id="UP000006727">
    <property type="component" value="Chromosome 17"/>
</dbReference>
<dbReference type="PaxDb" id="3218-PP1S148_34V6.1"/>
<accession>A0A2K1J2C6</accession>
<protein>
    <recommendedName>
        <fullName evidence="5">EF-hand domain-containing protein</fullName>
    </recommendedName>
</protein>
<dbReference type="EnsemblPlants" id="Pp3c17_1240V3.2">
    <property type="protein sequence ID" value="Pp3c17_1240V3.2"/>
    <property type="gene ID" value="Pp3c17_1240"/>
</dbReference>
<dbReference type="SUPFAM" id="SSF47473">
    <property type="entry name" value="EF-hand"/>
    <property type="match status" value="1"/>
</dbReference>
<proteinExistence type="predicted"/>
<dbReference type="PANTHER" id="PTHR35381:SF1">
    <property type="entry name" value="EF-HAND DOMAIN-CONTAINING PROTEIN"/>
    <property type="match status" value="1"/>
</dbReference>
<dbReference type="Gramene" id="Pp3c17_1240V3.2">
    <property type="protein sequence ID" value="Pp3c17_1240V3.2"/>
    <property type="gene ID" value="Pp3c17_1240"/>
</dbReference>
<organism evidence="2">
    <name type="scientific">Physcomitrium patens</name>
    <name type="common">Spreading-leaved earth moss</name>
    <name type="synonym">Physcomitrella patens</name>
    <dbReference type="NCBI Taxonomy" id="3218"/>
    <lineage>
        <taxon>Eukaryota</taxon>
        <taxon>Viridiplantae</taxon>
        <taxon>Streptophyta</taxon>
        <taxon>Embryophyta</taxon>
        <taxon>Bryophyta</taxon>
        <taxon>Bryophytina</taxon>
        <taxon>Bryopsida</taxon>
        <taxon>Funariidae</taxon>
        <taxon>Funariales</taxon>
        <taxon>Funariaceae</taxon>
        <taxon>Physcomitrium</taxon>
    </lineage>
</organism>
<dbReference type="InterPro" id="IPR011992">
    <property type="entry name" value="EF-hand-dom_pair"/>
</dbReference>
<evidence type="ECO:0000313" key="4">
    <source>
        <dbReference type="Proteomes" id="UP000006727"/>
    </source>
</evidence>
<dbReference type="STRING" id="3218.A0A2K1J2C6"/>
<evidence type="ECO:0000313" key="3">
    <source>
        <dbReference type="EnsemblPlants" id="Pp3c17_1240V3.1"/>
    </source>
</evidence>
<feature type="region of interest" description="Disordered" evidence="1">
    <location>
        <begin position="390"/>
        <end position="411"/>
    </location>
</feature>
<dbReference type="EnsemblPlants" id="Pp3c17_1240V3.1">
    <property type="protein sequence ID" value="Pp3c17_1240V3.1"/>
    <property type="gene ID" value="Pp3c17_1240"/>
</dbReference>
<reference evidence="2 4" key="2">
    <citation type="journal article" date="2018" name="Plant J.">
        <title>The Physcomitrella patens chromosome-scale assembly reveals moss genome structure and evolution.</title>
        <authorList>
            <person name="Lang D."/>
            <person name="Ullrich K.K."/>
            <person name="Murat F."/>
            <person name="Fuchs J."/>
            <person name="Jenkins J."/>
            <person name="Haas F.B."/>
            <person name="Piednoel M."/>
            <person name="Gundlach H."/>
            <person name="Van Bel M."/>
            <person name="Meyberg R."/>
            <person name="Vives C."/>
            <person name="Morata J."/>
            <person name="Symeonidi A."/>
            <person name="Hiss M."/>
            <person name="Muchero W."/>
            <person name="Kamisugi Y."/>
            <person name="Saleh O."/>
            <person name="Blanc G."/>
            <person name="Decker E.L."/>
            <person name="van Gessel N."/>
            <person name="Grimwood J."/>
            <person name="Hayes R.D."/>
            <person name="Graham S.W."/>
            <person name="Gunter L.E."/>
            <person name="McDaniel S.F."/>
            <person name="Hoernstein S.N.W."/>
            <person name="Larsson A."/>
            <person name="Li F.W."/>
            <person name="Perroud P.F."/>
            <person name="Phillips J."/>
            <person name="Ranjan P."/>
            <person name="Rokshar D.S."/>
            <person name="Rothfels C.J."/>
            <person name="Schneider L."/>
            <person name="Shu S."/>
            <person name="Stevenson D.W."/>
            <person name="Thummler F."/>
            <person name="Tillich M."/>
            <person name="Villarreal Aguilar J.C."/>
            <person name="Widiez T."/>
            <person name="Wong G.K."/>
            <person name="Wymore A."/>
            <person name="Zhang Y."/>
            <person name="Zimmer A.D."/>
            <person name="Quatrano R.S."/>
            <person name="Mayer K.F.X."/>
            <person name="Goodstein D."/>
            <person name="Casacuberta J.M."/>
            <person name="Vandepoele K."/>
            <person name="Reski R."/>
            <person name="Cuming A.C."/>
            <person name="Tuskan G.A."/>
            <person name="Maumus F."/>
            <person name="Salse J."/>
            <person name="Schmutz J."/>
            <person name="Rensing S.A."/>
        </authorList>
    </citation>
    <scope>NUCLEOTIDE SEQUENCE [LARGE SCALE GENOMIC DNA]</scope>
    <source>
        <strain evidence="3 4">cv. Gransden 2004</strain>
    </source>
</reference>
<reference evidence="2 4" key="1">
    <citation type="journal article" date="2008" name="Science">
        <title>The Physcomitrella genome reveals evolutionary insights into the conquest of land by plants.</title>
        <authorList>
            <person name="Rensing S."/>
            <person name="Lang D."/>
            <person name="Zimmer A."/>
            <person name="Terry A."/>
            <person name="Salamov A."/>
            <person name="Shapiro H."/>
            <person name="Nishiyama T."/>
            <person name="Perroud P.-F."/>
            <person name="Lindquist E."/>
            <person name="Kamisugi Y."/>
            <person name="Tanahashi T."/>
            <person name="Sakakibara K."/>
            <person name="Fujita T."/>
            <person name="Oishi K."/>
            <person name="Shin-I T."/>
            <person name="Kuroki Y."/>
            <person name="Toyoda A."/>
            <person name="Suzuki Y."/>
            <person name="Hashimoto A."/>
            <person name="Yamaguchi K."/>
            <person name="Sugano A."/>
            <person name="Kohara Y."/>
            <person name="Fujiyama A."/>
            <person name="Anterola A."/>
            <person name="Aoki S."/>
            <person name="Ashton N."/>
            <person name="Barbazuk W.B."/>
            <person name="Barker E."/>
            <person name="Bennetzen J."/>
            <person name="Bezanilla M."/>
            <person name="Blankenship R."/>
            <person name="Cho S.H."/>
            <person name="Dutcher S."/>
            <person name="Estelle M."/>
            <person name="Fawcett J.A."/>
            <person name="Gundlach H."/>
            <person name="Hanada K."/>
            <person name="Heyl A."/>
            <person name="Hicks K.A."/>
            <person name="Hugh J."/>
            <person name="Lohr M."/>
            <person name="Mayer K."/>
            <person name="Melkozernov A."/>
            <person name="Murata T."/>
            <person name="Nelson D."/>
            <person name="Pils B."/>
            <person name="Prigge M."/>
            <person name="Reiss B."/>
            <person name="Renner T."/>
            <person name="Rombauts S."/>
            <person name="Rushton P."/>
            <person name="Sanderfoot A."/>
            <person name="Schween G."/>
            <person name="Shiu S.-H."/>
            <person name="Stueber K."/>
            <person name="Theodoulou F.L."/>
            <person name="Tu H."/>
            <person name="Van de Peer Y."/>
            <person name="Verrier P.J."/>
            <person name="Waters E."/>
            <person name="Wood A."/>
            <person name="Yang L."/>
            <person name="Cove D."/>
            <person name="Cuming A."/>
            <person name="Hasebe M."/>
            <person name="Lucas S."/>
            <person name="Mishler D.B."/>
            <person name="Reski R."/>
            <person name="Grigoriev I."/>
            <person name="Quatrano R.S."/>
            <person name="Boore J.L."/>
        </authorList>
    </citation>
    <scope>NUCLEOTIDE SEQUENCE [LARGE SCALE GENOMIC DNA]</scope>
    <source>
        <strain evidence="3 4">cv. Gransden 2004</strain>
    </source>
</reference>
<keyword evidence="4" id="KW-1185">Reference proteome</keyword>
<name>A0A2K1J2C6_PHYPA</name>
<evidence type="ECO:0008006" key="5">
    <source>
        <dbReference type="Google" id="ProtNLM"/>
    </source>
</evidence>
<evidence type="ECO:0000313" key="2">
    <source>
        <dbReference type="EMBL" id="PNR35680.1"/>
    </source>
</evidence>
<dbReference type="EMBL" id="ABEU02000017">
    <property type="protein sequence ID" value="PNR35680.1"/>
    <property type="molecule type" value="Genomic_DNA"/>
</dbReference>